<sequence>MKENHDYRHELSLRDEQLRREMDLRDKSFRAEQATRDKALDEKFSGFLAAQTERDKAWEKISDSRFERIEKDVSSIKLDTKKVADDVHVIRRWIATYTGGIAVLTFIVGIAIRHFWA</sequence>
<evidence type="ECO:0000313" key="2">
    <source>
        <dbReference type="EMBL" id="RMV44450.1"/>
    </source>
</evidence>
<comment type="caution">
    <text evidence="2">The sequence shown here is derived from an EMBL/GenBank/DDBJ whole genome shotgun (WGS) entry which is preliminary data.</text>
</comment>
<keyword evidence="1" id="KW-0812">Transmembrane</keyword>
<organism evidence="2 3">
    <name type="scientific">Pseudomonas syringae pv. maculicola</name>
    <dbReference type="NCBI Taxonomy" id="59511"/>
    <lineage>
        <taxon>Bacteria</taxon>
        <taxon>Pseudomonadati</taxon>
        <taxon>Pseudomonadota</taxon>
        <taxon>Gammaproteobacteria</taxon>
        <taxon>Pseudomonadales</taxon>
        <taxon>Pseudomonadaceae</taxon>
        <taxon>Pseudomonas</taxon>
    </lineage>
</organism>
<evidence type="ECO:0000313" key="3">
    <source>
        <dbReference type="Proteomes" id="UP000271631"/>
    </source>
</evidence>
<dbReference type="AlphaFoldDB" id="A0A3M6CKY3"/>
<protein>
    <submittedName>
        <fullName evidence="2">Uncharacterized protein</fullName>
    </submittedName>
</protein>
<keyword evidence="1" id="KW-0472">Membrane</keyword>
<dbReference type="Proteomes" id="UP000271631">
    <property type="component" value="Unassembled WGS sequence"/>
</dbReference>
<keyword evidence="1" id="KW-1133">Transmembrane helix</keyword>
<accession>A0A3M6CKY3</accession>
<dbReference type="EMBL" id="RBUQ01000004">
    <property type="protein sequence ID" value="RMV44450.1"/>
    <property type="molecule type" value="Genomic_DNA"/>
</dbReference>
<proteinExistence type="predicted"/>
<reference evidence="2 3" key="1">
    <citation type="submission" date="2018-08" db="EMBL/GenBank/DDBJ databases">
        <title>Recombination of ecologically and evolutionarily significant loci maintains genetic cohesion in the Pseudomonas syringae species complex.</title>
        <authorList>
            <person name="Dillon M."/>
            <person name="Thakur S."/>
            <person name="Almeida R.N.D."/>
            <person name="Weir B.S."/>
            <person name="Guttman D.S."/>
        </authorList>
    </citation>
    <scope>NUCLEOTIDE SEQUENCE [LARGE SCALE GENOMIC DNA]</scope>
    <source>
        <strain evidence="2 3">ICMP 11281</strain>
    </source>
</reference>
<feature type="transmembrane region" description="Helical" evidence="1">
    <location>
        <begin position="94"/>
        <end position="116"/>
    </location>
</feature>
<name>A0A3M6CKY3_PSEYM</name>
<evidence type="ECO:0000256" key="1">
    <source>
        <dbReference type="SAM" id="Phobius"/>
    </source>
</evidence>
<gene>
    <name evidence="2" type="ORF">ALP13_103738</name>
</gene>